<feature type="transmembrane region" description="Helical" evidence="7">
    <location>
        <begin position="151"/>
        <end position="168"/>
    </location>
</feature>
<keyword evidence="6 7" id="KW-0472">Membrane</keyword>
<dbReference type="InterPro" id="IPR022324">
    <property type="entry name" value="Bacilysin_exporter_BacE_put"/>
</dbReference>
<evidence type="ECO:0000256" key="5">
    <source>
        <dbReference type="ARBA" id="ARBA00022989"/>
    </source>
</evidence>
<reference evidence="9" key="1">
    <citation type="journal article" date="2019" name="Int. J. Syst. Evol. Microbiol.">
        <title>The Global Catalogue of Microorganisms (GCM) 10K type strain sequencing project: providing services to taxonomists for standard genome sequencing and annotation.</title>
        <authorList>
            <consortium name="The Broad Institute Genomics Platform"/>
            <consortium name="The Broad Institute Genome Sequencing Center for Infectious Disease"/>
            <person name="Wu L."/>
            <person name="Ma J."/>
        </authorList>
    </citation>
    <scope>NUCLEOTIDE SEQUENCE [LARGE SCALE GENOMIC DNA]</scope>
    <source>
        <strain evidence="9">KCTC 33576</strain>
    </source>
</reference>
<comment type="subcellular location">
    <subcellularLocation>
        <location evidence="1">Cell membrane</location>
        <topology evidence="1">Multi-pass membrane protein</topology>
    </subcellularLocation>
</comment>
<dbReference type="InterPro" id="IPR036259">
    <property type="entry name" value="MFS_trans_sf"/>
</dbReference>
<keyword evidence="4 7" id="KW-0812">Transmembrane</keyword>
<dbReference type="Pfam" id="PF05977">
    <property type="entry name" value="MFS_3"/>
    <property type="match status" value="1"/>
</dbReference>
<feature type="transmembrane region" description="Helical" evidence="7">
    <location>
        <begin position="53"/>
        <end position="74"/>
    </location>
</feature>
<feature type="transmembrane region" description="Helical" evidence="7">
    <location>
        <begin position="110"/>
        <end position="139"/>
    </location>
</feature>
<keyword evidence="9" id="KW-1185">Reference proteome</keyword>
<dbReference type="SUPFAM" id="SSF103473">
    <property type="entry name" value="MFS general substrate transporter"/>
    <property type="match status" value="1"/>
</dbReference>
<feature type="transmembrane region" description="Helical" evidence="7">
    <location>
        <begin position="322"/>
        <end position="340"/>
    </location>
</feature>
<evidence type="ECO:0000313" key="9">
    <source>
        <dbReference type="Proteomes" id="UP001597391"/>
    </source>
</evidence>
<dbReference type="Proteomes" id="UP001597391">
    <property type="component" value="Unassembled WGS sequence"/>
</dbReference>
<proteinExistence type="predicted"/>
<accession>A0ABW5XHU3</accession>
<dbReference type="PANTHER" id="PTHR23513:SF6">
    <property type="entry name" value="MAJOR FACILITATOR SUPERFAMILY ASSOCIATED DOMAIN-CONTAINING PROTEIN"/>
    <property type="match status" value="1"/>
</dbReference>
<dbReference type="RefSeq" id="WP_377466730.1">
    <property type="nucleotide sequence ID" value="NZ_JBHUOP010000004.1"/>
</dbReference>
<keyword evidence="2" id="KW-0813">Transport</keyword>
<evidence type="ECO:0000256" key="6">
    <source>
        <dbReference type="ARBA" id="ARBA00023136"/>
    </source>
</evidence>
<feature type="transmembrane region" description="Helical" evidence="7">
    <location>
        <begin position="81"/>
        <end position="104"/>
    </location>
</feature>
<feature type="transmembrane region" description="Helical" evidence="7">
    <location>
        <begin position="174"/>
        <end position="194"/>
    </location>
</feature>
<protein>
    <submittedName>
        <fullName evidence="8">MFS transporter</fullName>
    </submittedName>
</protein>
<gene>
    <name evidence="8" type="ORF">ACFSYH_09575</name>
</gene>
<dbReference type="InterPro" id="IPR010290">
    <property type="entry name" value="TM_effector"/>
</dbReference>
<dbReference type="CDD" id="cd06173">
    <property type="entry name" value="MFS_MefA_like"/>
    <property type="match status" value="1"/>
</dbReference>
<evidence type="ECO:0000256" key="7">
    <source>
        <dbReference type="SAM" id="Phobius"/>
    </source>
</evidence>
<sequence>MPRTPRKQSLAYHFDFRQLWIGDALSQVGAQLTALALPIYAVSTLKATEMQMGYLNASQTAAFLLIGLPAGAWIDRMRKRSVLITADLVRGFVLAAVVILALTGHGNMTLLYAASLVLSIATVFFDVAHLSYVPGLVGLKHVSEGNTKLQATYSVAAVAVPAVGGWLLKILAAPVLIAVNVVTYFVSVFFLWRIKKREELPPRESHLPIGQAIAEGLRFIVKTPMLNRLVFSTGASALFATMGWTMLVKYVVDHLGIDTGSIGLVLSASAVGGILGALVTRKATLIVGEGRLIALSALATPILFVGIPLADPLMKAGMNPMIPLVVSGFLMQVSNTFFNVSQVSFRQRLCPPHLLGRMNASFRFIVWGGMPIASLLGGLIATHYGMVVMMWVVVIGELLCALPLVFSKFMSMKELPGGGTVEEISTEHIN</sequence>
<feature type="transmembrane region" description="Helical" evidence="7">
    <location>
        <begin position="361"/>
        <end position="381"/>
    </location>
</feature>
<keyword evidence="5 7" id="KW-1133">Transmembrane helix</keyword>
<feature type="transmembrane region" description="Helical" evidence="7">
    <location>
        <begin position="292"/>
        <end position="310"/>
    </location>
</feature>
<dbReference type="EMBL" id="JBHUOP010000004">
    <property type="protein sequence ID" value="MFD2840820.1"/>
    <property type="molecule type" value="Genomic_DNA"/>
</dbReference>
<evidence type="ECO:0000256" key="3">
    <source>
        <dbReference type="ARBA" id="ARBA00022475"/>
    </source>
</evidence>
<comment type="caution">
    <text evidence="8">The sequence shown here is derived from an EMBL/GenBank/DDBJ whole genome shotgun (WGS) entry which is preliminary data.</text>
</comment>
<evidence type="ECO:0000256" key="1">
    <source>
        <dbReference type="ARBA" id="ARBA00004651"/>
    </source>
</evidence>
<name>A0ABW5XHU3_9MICO</name>
<organism evidence="8 9">
    <name type="scientific">Populibacterium corticicola</name>
    <dbReference type="NCBI Taxonomy" id="1812826"/>
    <lineage>
        <taxon>Bacteria</taxon>
        <taxon>Bacillati</taxon>
        <taxon>Actinomycetota</taxon>
        <taxon>Actinomycetes</taxon>
        <taxon>Micrococcales</taxon>
        <taxon>Jonesiaceae</taxon>
        <taxon>Populibacterium</taxon>
    </lineage>
</organism>
<feature type="transmembrane region" description="Helical" evidence="7">
    <location>
        <begin position="260"/>
        <end position="280"/>
    </location>
</feature>
<dbReference type="PRINTS" id="PR01988">
    <property type="entry name" value="EXPORTERBACE"/>
</dbReference>
<dbReference type="Gene3D" id="1.20.1250.20">
    <property type="entry name" value="MFS general substrate transporter like domains"/>
    <property type="match status" value="1"/>
</dbReference>
<evidence type="ECO:0000256" key="2">
    <source>
        <dbReference type="ARBA" id="ARBA00022448"/>
    </source>
</evidence>
<evidence type="ECO:0000256" key="4">
    <source>
        <dbReference type="ARBA" id="ARBA00022692"/>
    </source>
</evidence>
<evidence type="ECO:0000313" key="8">
    <source>
        <dbReference type="EMBL" id="MFD2840820.1"/>
    </source>
</evidence>
<feature type="transmembrane region" description="Helical" evidence="7">
    <location>
        <begin position="20"/>
        <end position="41"/>
    </location>
</feature>
<dbReference type="PANTHER" id="PTHR23513">
    <property type="entry name" value="INTEGRAL MEMBRANE EFFLUX PROTEIN-RELATED"/>
    <property type="match status" value="1"/>
</dbReference>
<feature type="transmembrane region" description="Helical" evidence="7">
    <location>
        <begin position="387"/>
        <end position="406"/>
    </location>
</feature>
<keyword evidence="3" id="KW-1003">Cell membrane</keyword>
<feature type="transmembrane region" description="Helical" evidence="7">
    <location>
        <begin position="229"/>
        <end position="248"/>
    </location>
</feature>